<keyword evidence="3" id="KW-1185">Reference proteome</keyword>
<feature type="region of interest" description="Disordered" evidence="1">
    <location>
        <begin position="21"/>
        <end position="43"/>
    </location>
</feature>
<evidence type="ECO:0000313" key="2">
    <source>
        <dbReference type="EMBL" id="PBK85545.1"/>
    </source>
</evidence>
<evidence type="ECO:0000313" key="3">
    <source>
        <dbReference type="Proteomes" id="UP000217790"/>
    </source>
</evidence>
<accession>A0A2H3CR91</accession>
<dbReference type="Proteomes" id="UP000217790">
    <property type="component" value="Unassembled WGS sequence"/>
</dbReference>
<proteinExistence type="predicted"/>
<sequence>MFIPYGRVEEEVHARNRRKLAAGGHQLRDLGPKKPSGRKRGCYSSTPFASADRKLRVAYCKRLAAVAPQNKLDPRPASALGYWKRWGGSAETLLGWLGLVTSKHASALAALSSCFVRHNSIRIHRAIPPLKCSVTFAPGITTSQLELSSGEPSCGGF</sequence>
<dbReference type="OrthoDB" id="10651901at2759"/>
<dbReference type="AlphaFoldDB" id="A0A2H3CR91"/>
<gene>
    <name evidence="2" type="ORF">ARMGADRAFT_1036296</name>
</gene>
<dbReference type="EMBL" id="KZ293690">
    <property type="protein sequence ID" value="PBK85545.1"/>
    <property type="molecule type" value="Genomic_DNA"/>
</dbReference>
<organism evidence="2 3">
    <name type="scientific">Armillaria gallica</name>
    <name type="common">Bulbous honey fungus</name>
    <name type="synonym">Armillaria bulbosa</name>
    <dbReference type="NCBI Taxonomy" id="47427"/>
    <lineage>
        <taxon>Eukaryota</taxon>
        <taxon>Fungi</taxon>
        <taxon>Dikarya</taxon>
        <taxon>Basidiomycota</taxon>
        <taxon>Agaricomycotina</taxon>
        <taxon>Agaricomycetes</taxon>
        <taxon>Agaricomycetidae</taxon>
        <taxon>Agaricales</taxon>
        <taxon>Marasmiineae</taxon>
        <taxon>Physalacriaceae</taxon>
        <taxon>Armillaria</taxon>
    </lineage>
</organism>
<reference evidence="3" key="1">
    <citation type="journal article" date="2017" name="Nat. Ecol. Evol.">
        <title>Genome expansion and lineage-specific genetic innovations in the forest pathogenic fungi Armillaria.</title>
        <authorList>
            <person name="Sipos G."/>
            <person name="Prasanna A.N."/>
            <person name="Walter M.C."/>
            <person name="O'Connor E."/>
            <person name="Balint B."/>
            <person name="Krizsan K."/>
            <person name="Kiss B."/>
            <person name="Hess J."/>
            <person name="Varga T."/>
            <person name="Slot J."/>
            <person name="Riley R."/>
            <person name="Boka B."/>
            <person name="Rigling D."/>
            <person name="Barry K."/>
            <person name="Lee J."/>
            <person name="Mihaltcheva S."/>
            <person name="LaButti K."/>
            <person name="Lipzen A."/>
            <person name="Waldron R."/>
            <person name="Moloney N.M."/>
            <person name="Sperisen C."/>
            <person name="Kredics L."/>
            <person name="Vagvoelgyi C."/>
            <person name="Patrignani A."/>
            <person name="Fitzpatrick D."/>
            <person name="Nagy I."/>
            <person name="Doyle S."/>
            <person name="Anderson J.B."/>
            <person name="Grigoriev I.V."/>
            <person name="Gueldener U."/>
            <person name="Muensterkoetter M."/>
            <person name="Nagy L.G."/>
        </authorList>
    </citation>
    <scope>NUCLEOTIDE SEQUENCE [LARGE SCALE GENOMIC DNA]</scope>
    <source>
        <strain evidence="3">Ar21-2</strain>
    </source>
</reference>
<evidence type="ECO:0000256" key="1">
    <source>
        <dbReference type="SAM" id="MobiDB-lite"/>
    </source>
</evidence>
<name>A0A2H3CR91_ARMGA</name>
<dbReference type="InParanoid" id="A0A2H3CR91"/>
<protein>
    <submittedName>
        <fullName evidence="2">Uncharacterized protein</fullName>
    </submittedName>
</protein>